<sequence>MNNKENELKDNGHADKEQNQQNIDDAAINFNSDDSLAGTTHLNDELASEEDDRIQKLTEELKEANDKYLRLAAEFDNYRKRNAKERNELIKSAGEDVIKSLLDILDDSERAAQQLELSDDIKTNKEGVFLVFNKLKNVLQGRGLKAMESKEQEFNPELHEAITEIPAPTEALQGKVLDEVQKGYFLNDKIIRHAKVVVGK</sequence>
<dbReference type="HAMAP" id="MF_01151">
    <property type="entry name" value="GrpE"/>
    <property type="match status" value="1"/>
</dbReference>
<name>A0A2P8D4R8_9BACT</name>
<reference evidence="7 8" key="1">
    <citation type="submission" date="2018-03" db="EMBL/GenBank/DDBJ databases">
        <title>Genomic Encyclopedia of Type Strains, Phase III (KMG-III): the genomes of soil and plant-associated and newly described type strains.</title>
        <authorList>
            <person name="Whitman W."/>
        </authorList>
    </citation>
    <scope>NUCLEOTIDE SEQUENCE [LARGE SCALE GENOMIC DNA]</scope>
    <source>
        <strain evidence="7 8">CGMCC 1.12700</strain>
    </source>
</reference>
<comment type="similarity">
    <text evidence="1 3 5">Belongs to the GrpE family.</text>
</comment>
<gene>
    <name evidence="3" type="primary">grpE</name>
    <name evidence="7" type="ORF">B0I18_104305</name>
</gene>
<dbReference type="GO" id="GO:0051082">
    <property type="term" value="F:unfolded protein binding"/>
    <property type="evidence" value="ECO:0007669"/>
    <property type="project" value="TreeGrafter"/>
</dbReference>
<dbReference type="InterPro" id="IPR000740">
    <property type="entry name" value="GrpE"/>
</dbReference>
<dbReference type="PANTHER" id="PTHR21237:SF23">
    <property type="entry name" value="GRPE PROTEIN HOMOLOG, MITOCHONDRIAL"/>
    <property type="match status" value="1"/>
</dbReference>
<evidence type="ECO:0000256" key="4">
    <source>
        <dbReference type="RuleBase" id="RU000639"/>
    </source>
</evidence>
<evidence type="ECO:0000256" key="3">
    <source>
        <dbReference type="HAMAP-Rule" id="MF_01151"/>
    </source>
</evidence>
<comment type="subcellular location">
    <subcellularLocation>
        <location evidence="3">Cytoplasm</location>
    </subcellularLocation>
</comment>
<comment type="subunit">
    <text evidence="3">Homodimer.</text>
</comment>
<feature type="compositionally biased region" description="Basic and acidic residues" evidence="6">
    <location>
        <begin position="1"/>
        <end position="18"/>
    </location>
</feature>
<comment type="function">
    <text evidence="3 4">Participates actively in the response to hyperosmotic and heat shock by preventing the aggregation of stress-denatured proteins, in association with DnaK and GrpE. It is the nucleotide exchange factor for DnaK and may function as a thermosensor. Unfolded proteins bind initially to DnaJ; upon interaction with the DnaJ-bound protein, DnaK hydrolyzes its bound ATP, resulting in the formation of a stable complex. GrpE releases ADP from DnaK; ATP binding to DnaK triggers the release of the substrate protein, thus completing the reaction cycle. Several rounds of ATP-dependent interactions between DnaJ, DnaK and GrpE are required for fully efficient folding.</text>
</comment>
<keyword evidence="3 4" id="KW-0346">Stress response</keyword>
<dbReference type="Gene3D" id="3.90.20.20">
    <property type="match status" value="1"/>
</dbReference>
<feature type="compositionally biased region" description="Polar residues" evidence="6">
    <location>
        <begin position="19"/>
        <end position="41"/>
    </location>
</feature>
<evidence type="ECO:0000313" key="8">
    <source>
        <dbReference type="Proteomes" id="UP000240572"/>
    </source>
</evidence>
<protein>
    <recommendedName>
        <fullName evidence="3 4">Protein GrpE</fullName>
    </recommendedName>
    <alternativeName>
        <fullName evidence="3">HSP-70 cofactor</fullName>
    </alternativeName>
</protein>
<comment type="caution">
    <text evidence="7">The sequence shown here is derived from an EMBL/GenBank/DDBJ whole genome shotgun (WGS) entry which is preliminary data.</text>
</comment>
<dbReference type="PROSITE" id="PS01071">
    <property type="entry name" value="GRPE"/>
    <property type="match status" value="1"/>
</dbReference>
<dbReference type="GO" id="GO:0006457">
    <property type="term" value="P:protein folding"/>
    <property type="evidence" value="ECO:0007669"/>
    <property type="project" value="InterPro"/>
</dbReference>
<proteinExistence type="inferred from homology"/>
<dbReference type="SUPFAM" id="SSF58014">
    <property type="entry name" value="Coiled-coil domain of nucleotide exchange factor GrpE"/>
    <property type="match status" value="1"/>
</dbReference>
<feature type="region of interest" description="Disordered" evidence="6">
    <location>
        <begin position="1"/>
        <end position="51"/>
    </location>
</feature>
<dbReference type="GO" id="GO:0042803">
    <property type="term" value="F:protein homodimerization activity"/>
    <property type="evidence" value="ECO:0007669"/>
    <property type="project" value="InterPro"/>
</dbReference>
<evidence type="ECO:0000256" key="6">
    <source>
        <dbReference type="SAM" id="MobiDB-lite"/>
    </source>
</evidence>
<dbReference type="EMBL" id="PYGD01000004">
    <property type="protein sequence ID" value="PSK92207.1"/>
    <property type="molecule type" value="Genomic_DNA"/>
</dbReference>
<dbReference type="CDD" id="cd00446">
    <property type="entry name" value="GrpE"/>
    <property type="match status" value="1"/>
</dbReference>
<dbReference type="Gene3D" id="2.30.22.10">
    <property type="entry name" value="Head domain of nucleotide exchange factor GrpE"/>
    <property type="match status" value="1"/>
</dbReference>
<dbReference type="SUPFAM" id="SSF51064">
    <property type="entry name" value="Head domain of nucleotide exchange factor GrpE"/>
    <property type="match status" value="1"/>
</dbReference>
<dbReference type="PANTHER" id="PTHR21237">
    <property type="entry name" value="GRPE PROTEIN"/>
    <property type="match status" value="1"/>
</dbReference>
<dbReference type="GO" id="GO:0000774">
    <property type="term" value="F:adenyl-nucleotide exchange factor activity"/>
    <property type="evidence" value="ECO:0007669"/>
    <property type="project" value="InterPro"/>
</dbReference>
<dbReference type="RefSeq" id="WP_181358468.1">
    <property type="nucleotide sequence ID" value="NZ_PYGD01000004.1"/>
</dbReference>
<dbReference type="GO" id="GO:0051087">
    <property type="term" value="F:protein-folding chaperone binding"/>
    <property type="evidence" value="ECO:0007669"/>
    <property type="project" value="InterPro"/>
</dbReference>
<dbReference type="AlphaFoldDB" id="A0A2P8D4R8"/>
<dbReference type="Proteomes" id="UP000240572">
    <property type="component" value="Unassembled WGS sequence"/>
</dbReference>
<evidence type="ECO:0000256" key="1">
    <source>
        <dbReference type="ARBA" id="ARBA00009054"/>
    </source>
</evidence>
<dbReference type="GO" id="GO:0005737">
    <property type="term" value="C:cytoplasm"/>
    <property type="evidence" value="ECO:0007669"/>
    <property type="project" value="UniProtKB-SubCell"/>
</dbReference>
<keyword evidence="2 3" id="KW-0143">Chaperone</keyword>
<evidence type="ECO:0000313" key="7">
    <source>
        <dbReference type="EMBL" id="PSK92207.1"/>
    </source>
</evidence>
<organism evidence="7 8">
    <name type="scientific">Taibaiella chishuiensis</name>
    <dbReference type="NCBI Taxonomy" id="1434707"/>
    <lineage>
        <taxon>Bacteria</taxon>
        <taxon>Pseudomonadati</taxon>
        <taxon>Bacteroidota</taxon>
        <taxon>Chitinophagia</taxon>
        <taxon>Chitinophagales</taxon>
        <taxon>Chitinophagaceae</taxon>
        <taxon>Taibaiella</taxon>
    </lineage>
</organism>
<evidence type="ECO:0000256" key="2">
    <source>
        <dbReference type="ARBA" id="ARBA00023186"/>
    </source>
</evidence>
<dbReference type="InterPro" id="IPR013805">
    <property type="entry name" value="GrpE_CC"/>
</dbReference>
<dbReference type="Pfam" id="PF01025">
    <property type="entry name" value="GrpE"/>
    <property type="match status" value="1"/>
</dbReference>
<dbReference type="PRINTS" id="PR00773">
    <property type="entry name" value="GRPEPROTEIN"/>
</dbReference>
<keyword evidence="3" id="KW-0963">Cytoplasm</keyword>
<accession>A0A2P8D4R8</accession>
<dbReference type="InterPro" id="IPR009012">
    <property type="entry name" value="GrpE_head"/>
</dbReference>
<keyword evidence="8" id="KW-1185">Reference proteome</keyword>
<evidence type="ECO:0000256" key="5">
    <source>
        <dbReference type="RuleBase" id="RU004478"/>
    </source>
</evidence>